<dbReference type="HOGENOM" id="CLU_089740_1_0_1"/>
<dbReference type="Pfam" id="PF06703">
    <property type="entry name" value="SPC25"/>
    <property type="match status" value="1"/>
</dbReference>
<dbReference type="RefSeq" id="XP_007679325.1">
    <property type="nucleotide sequence ID" value="XM_007681135.1"/>
</dbReference>
<comment type="similarity">
    <text evidence="2">Belongs to the SPCS2 family.</text>
</comment>
<proteinExistence type="inferred from homology"/>
<dbReference type="KEGG" id="bcom:BAUCODRAFT_50404"/>
<evidence type="ECO:0000256" key="9">
    <source>
        <dbReference type="SAM" id="Phobius"/>
    </source>
</evidence>
<dbReference type="GO" id="GO:0045047">
    <property type="term" value="P:protein targeting to ER"/>
    <property type="evidence" value="ECO:0007669"/>
    <property type="project" value="TreeGrafter"/>
</dbReference>
<dbReference type="OrthoDB" id="29558at2759"/>
<dbReference type="Proteomes" id="UP000011761">
    <property type="component" value="Unassembled WGS sequence"/>
</dbReference>
<evidence type="ECO:0000313" key="10">
    <source>
        <dbReference type="EMBL" id="EMC93564.1"/>
    </source>
</evidence>
<feature type="non-terminal residue" evidence="10">
    <location>
        <position position="177"/>
    </location>
</feature>
<keyword evidence="11" id="KW-1185">Reference proteome</keyword>
<sequence>AESKISPHSLADLKNTTDDALGNYLRGLHFTQDNSKLDVRLAIGYISVIIAGVLFAADYKLGWEQTKIYTAPAVIAYALLNAAFTYWMWAVEQGIVFEGLREGRKFSLSSKTHKHDPTYYLTVSVTDPSTGSNSPSSWQIRAPFTTWMTADGYFVAKPFQQWLASSIEVIGDADLKN</sequence>
<organism evidence="10 11">
    <name type="scientific">Baudoinia panamericana (strain UAMH 10762)</name>
    <name type="common">Angels' share fungus</name>
    <name type="synonym">Baudoinia compniacensis (strain UAMH 10762)</name>
    <dbReference type="NCBI Taxonomy" id="717646"/>
    <lineage>
        <taxon>Eukaryota</taxon>
        <taxon>Fungi</taxon>
        <taxon>Dikarya</taxon>
        <taxon>Ascomycota</taxon>
        <taxon>Pezizomycotina</taxon>
        <taxon>Dothideomycetes</taxon>
        <taxon>Dothideomycetidae</taxon>
        <taxon>Mycosphaerellales</taxon>
        <taxon>Teratosphaeriaceae</taxon>
        <taxon>Baudoinia</taxon>
    </lineage>
</organism>
<dbReference type="GO" id="GO:0006465">
    <property type="term" value="P:signal peptide processing"/>
    <property type="evidence" value="ECO:0007669"/>
    <property type="project" value="InterPro"/>
</dbReference>
<comment type="subcellular location">
    <subcellularLocation>
        <location evidence="1">Endoplasmic reticulum membrane</location>
        <topology evidence="1">Multi-pass membrane protein</topology>
    </subcellularLocation>
</comment>
<evidence type="ECO:0000256" key="5">
    <source>
        <dbReference type="ARBA" id="ARBA00022824"/>
    </source>
</evidence>
<reference evidence="10 11" key="1">
    <citation type="journal article" date="2012" name="PLoS Pathog.">
        <title>Diverse lifestyles and strategies of plant pathogenesis encoded in the genomes of eighteen Dothideomycetes fungi.</title>
        <authorList>
            <person name="Ohm R.A."/>
            <person name="Feau N."/>
            <person name="Henrissat B."/>
            <person name="Schoch C.L."/>
            <person name="Horwitz B.A."/>
            <person name="Barry K.W."/>
            <person name="Condon B.J."/>
            <person name="Copeland A.C."/>
            <person name="Dhillon B."/>
            <person name="Glaser F."/>
            <person name="Hesse C.N."/>
            <person name="Kosti I."/>
            <person name="LaButti K."/>
            <person name="Lindquist E.A."/>
            <person name="Lucas S."/>
            <person name="Salamov A.A."/>
            <person name="Bradshaw R.E."/>
            <person name="Ciuffetti L."/>
            <person name="Hamelin R.C."/>
            <person name="Kema G.H.J."/>
            <person name="Lawrence C."/>
            <person name="Scott J.A."/>
            <person name="Spatafora J.W."/>
            <person name="Turgeon B.G."/>
            <person name="de Wit P.J.G.M."/>
            <person name="Zhong S."/>
            <person name="Goodwin S.B."/>
            <person name="Grigoriev I.V."/>
        </authorList>
    </citation>
    <scope>NUCLEOTIDE SEQUENCE [LARGE SCALE GENOMIC DNA]</scope>
    <source>
        <strain evidence="10 11">UAMH 10762</strain>
    </source>
</reference>
<name>M2N3J0_BAUPA</name>
<keyword evidence="7 9" id="KW-0472">Membrane</keyword>
<dbReference type="STRING" id="717646.M2N3J0"/>
<comment type="function">
    <text evidence="8">Component of the signal peptidase complex (SPC) which catalyzes the cleavage of N-terminal signal sequences from nascent proteins as they are translocated into the lumen of the endoplasmic reticulum. Enhances the enzymatic activity of SPC and facilitates the interactions between different components of the translocation site.</text>
</comment>
<evidence type="ECO:0000256" key="6">
    <source>
        <dbReference type="ARBA" id="ARBA00022989"/>
    </source>
</evidence>
<dbReference type="PANTHER" id="PTHR13085">
    <property type="entry name" value="MICROSOMAL SIGNAL PEPTIDASE 25 KDA SUBUNIT"/>
    <property type="match status" value="1"/>
</dbReference>
<dbReference type="InterPro" id="IPR009582">
    <property type="entry name" value="Spc2/SPCS2"/>
</dbReference>
<gene>
    <name evidence="10" type="ORF">BAUCODRAFT_50404</name>
</gene>
<evidence type="ECO:0000256" key="4">
    <source>
        <dbReference type="ARBA" id="ARBA00022692"/>
    </source>
</evidence>
<keyword evidence="5" id="KW-0256">Endoplasmic reticulum</keyword>
<protein>
    <recommendedName>
        <fullName evidence="3">Signal peptidase complex subunit 2</fullName>
    </recommendedName>
</protein>
<dbReference type="EMBL" id="KB445560">
    <property type="protein sequence ID" value="EMC93564.1"/>
    <property type="molecule type" value="Genomic_DNA"/>
</dbReference>
<feature type="transmembrane region" description="Helical" evidence="9">
    <location>
        <begin position="69"/>
        <end position="89"/>
    </location>
</feature>
<accession>M2N3J0</accession>
<keyword evidence="4 9" id="KW-0812">Transmembrane</keyword>
<dbReference type="OMA" id="KHACDDA"/>
<dbReference type="PANTHER" id="PTHR13085:SF0">
    <property type="entry name" value="SIGNAL PEPTIDASE COMPLEX SUBUNIT 2"/>
    <property type="match status" value="1"/>
</dbReference>
<keyword evidence="6 9" id="KW-1133">Transmembrane helix</keyword>
<evidence type="ECO:0000256" key="2">
    <source>
        <dbReference type="ARBA" id="ARBA00007324"/>
    </source>
</evidence>
<dbReference type="eggNOG" id="ENOG502S2C7">
    <property type="taxonomic scope" value="Eukaryota"/>
</dbReference>
<evidence type="ECO:0000256" key="8">
    <source>
        <dbReference type="ARBA" id="ARBA00045608"/>
    </source>
</evidence>
<dbReference type="GO" id="GO:0005787">
    <property type="term" value="C:signal peptidase complex"/>
    <property type="evidence" value="ECO:0007669"/>
    <property type="project" value="InterPro"/>
</dbReference>
<evidence type="ECO:0000256" key="1">
    <source>
        <dbReference type="ARBA" id="ARBA00004477"/>
    </source>
</evidence>
<evidence type="ECO:0000256" key="7">
    <source>
        <dbReference type="ARBA" id="ARBA00023136"/>
    </source>
</evidence>
<dbReference type="GeneID" id="19114972"/>
<dbReference type="AlphaFoldDB" id="M2N3J0"/>
<feature type="transmembrane region" description="Helical" evidence="9">
    <location>
        <begin position="39"/>
        <end position="57"/>
    </location>
</feature>
<evidence type="ECO:0000256" key="3">
    <source>
        <dbReference type="ARBA" id="ARBA00017057"/>
    </source>
</evidence>
<feature type="non-terminal residue" evidence="10">
    <location>
        <position position="1"/>
    </location>
</feature>
<evidence type="ECO:0000313" key="11">
    <source>
        <dbReference type="Proteomes" id="UP000011761"/>
    </source>
</evidence>